<evidence type="ECO:0000313" key="1">
    <source>
        <dbReference type="EMBL" id="PZM19080.1"/>
    </source>
</evidence>
<reference evidence="1 2" key="1">
    <citation type="submission" date="2018-06" db="EMBL/GenBank/DDBJ databases">
        <title>Carbapenemase-producing Acinetobacter spp. from environmental sources in an hospital from French Polynesia.</title>
        <authorList>
            <person name="Bonnin R.A."/>
            <person name="Levy M."/>
            <person name="Cuzon G."/>
            <person name="Dortet L."/>
            <person name="Naas T."/>
        </authorList>
    </citation>
    <scope>NUCLEOTIDE SEQUENCE [LARGE SCALE GENOMIC DNA]</scope>
    <source>
        <strain evidence="1 2">R10</strain>
    </source>
</reference>
<organism evidence="1 2">
    <name type="scientific">Acinetobacter baumannii</name>
    <dbReference type="NCBI Taxonomy" id="470"/>
    <lineage>
        <taxon>Bacteria</taxon>
        <taxon>Pseudomonadati</taxon>
        <taxon>Pseudomonadota</taxon>
        <taxon>Gammaproteobacteria</taxon>
        <taxon>Moraxellales</taxon>
        <taxon>Moraxellaceae</taxon>
        <taxon>Acinetobacter</taxon>
        <taxon>Acinetobacter calcoaceticus/baumannii complex</taxon>
    </lineage>
</organism>
<comment type="caution">
    <text evidence="1">The sequence shown here is derived from an EMBL/GenBank/DDBJ whole genome shotgun (WGS) entry which is preliminary data.</text>
</comment>
<name>A0A3F3MSW3_ACIBA</name>
<accession>A0A3F3MSW3</accession>
<evidence type="ECO:0000313" key="2">
    <source>
        <dbReference type="Proteomes" id="UP000248662"/>
    </source>
</evidence>
<dbReference type="AlphaFoldDB" id="A0A3F3MSW3"/>
<sequence>MKSNTHKTIHLLVQDKDGSLIKAMQQYRLVEVDDVLKSRGTLEFAGNVVTAVRPHPHNDDSWQVETGEGLIWVEEKNLESLEGANHE</sequence>
<dbReference type="EMBL" id="QKWF01000004">
    <property type="protein sequence ID" value="PZM19080.1"/>
    <property type="molecule type" value="Genomic_DNA"/>
</dbReference>
<protein>
    <submittedName>
        <fullName evidence="1">Uncharacterized protein</fullName>
    </submittedName>
</protein>
<gene>
    <name evidence="1" type="ORF">DOL94_00880</name>
</gene>
<dbReference type="Proteomes" id="UP000248662">
    <property type="component" value="Unassembled WGS sequence"/>
</dbReference>
<proteinExistence type="predicted"/>